<dbReference type="CDD" id="cd01428">
    <property type="entry name" value="ADK"/>
    <property type="match status" value="1"/>
</dbReference>
<evidence type="ECO:0000256" key="1">
    <source>
        <dbReference type="ARBA" id="ARBA00022679"/>
    </source>
</evidence>
<evidence type="ECO:0000256" key="2">
    <source>
        <dbReference type="ARBA" id="ARBA00022741"/>
    </source>
</evidence>
<feature type="region of interest" description="Disordered" evidence="5">
    <location>
        <begin position="184"/>
        <end position="206"/>
    </location>
</feature>
<protein>
    <recommendedName>
        <fullName evidence="6">Adenylate kinase active site lid domain-containing protein</fullName>
    </recommendedName>
</protein>
<dbReference type="EMBL" id="LWDG02000163">
    <property type="protein sequence ID" value="KAE8268263.1"/>
    <property type="molecule type" value="Genomic_DNA"/>
</dbReference>
<reference evidence="7" key="2">
    <citation type="journal article" date="2019" name="IMA Fungus">
        <title>Genome sequencing and comparison of five Tilletia species to identify candidate genes for the detection of regulated species infecting wheat.</title>
        <authorList>
            <person name="Nguyen H.D.T."/>
            <person name="Sultana T."/>
            <person name="Kesanakurti P."/>
            <person name="Hambleton S."/>
        </authorList>
    </citation>
    <scope>NUCLEOTIDE SEQUENCE</scope>
    <source>
        <strain evidence="7">DAOMC 236422</strain>
    </source>
</reference>
<dbReference type="Proteomes" id="UP000078113">
    <property type="component" value="Unassembled WGS sequence"/>
</dbReference>
<dbReference type="GO" id="GO:0004017">
    <property type="term" value="F:AMP kinase activity"/>
    <property type="evidence" value="ECO:0007669"/>
    <property type="project" value="InterPro"/>
</dbReference>
<gene>
    <name evidence="7" type="ORF">A4X09_0g4083</name>
</gene>
<evidence type="ECO:0000313" key="7">
    <source>
        <dbReference type="EMBL" id="KAE8268263.1"/>
    </source>
</evidence>
<dbReference type="PRINTS" id="PR00094">
    <property type="entry name" value="ADENYLTKNASE"/>
</dbReference>
<comment type="similarity">
    <text evidence="4">Belongs to the adenylate kinase family.</text>
</comment>
<keyword evidence="1 4" id="KW-0808">Transferase</keyword>
<keyword evidence="3 4" id="KW-0418">Kinase</keyword>
<evidence type="ECO:0000256" key="5">
    <source>
        <dbReference type="SAM" id="MobiDB-lite"/>
    </source>
</evidence>
<evidence type="ECO:0000259" key="6">
    <source>
        <dbReference type="Pfam" id="PF05191"/>
    </source>
</evidence>
<dbReference type="InterPro" id="IPR033690">
    <property type="entry name" value="Adenylat_kinase_CS"/>
</dbReference>
<dbReference type="AlphaFoldDB" id="A0A8X7T5E0"/>
<proteinExistence type="inferred from homology"/>
<dbReference type="InterPro" id="IPR027417">
    <property type="entry name" value="P-loop_NTPase"/>
</dbReference>
<evidence type="ECO:0000256" key="3">
    <source>
        <dbReference type="ARBA" id="ARBA00022777"/>
    </source>
</evidence>
<feature type="compositionally biased region" description="Basic and acidic residues" evidence="5">
    <location>
        <begin position="190"/>
        <end position="206"/>
    </location>
</feature>
<keyword evidence="8" id="KW-1185">Reference proteome</keyword>
<reference evidence="7" key="1">
    <citation type="submission" date="2016-04" db="EMBL/GenBank/DDBJ databases">
        <authorList>
            <person name="Nguyen H.D."/>
            <person name="Samba Siva P."/>
            <person name="Cullis J."/>
            <person name="Levesque C.A."/>
            <person name="Hambleton S."/>
        </authorList>
    </citation>
    <scope>NUCLEOTIDE SEQUENCE</scope>
    <source>
        <strain evidence="7">DAOMC 236422</strain>
    </source>
</reference>
<feature type="domain" description="Adenylate kinase active site lid" evidence="6">
    <location>
        <begin position="170"/>
        <end position="205"/>
    </location>
</feature>
<name>A0A8X7T5E0_9BASI</name>
<evidence type="ECO:0000256" key="4">
    <source>
        <dbReference type="RuleBase" id="RU003330"/>
    </source>
</evidence>
<dbReference type="HAMAP" id="MF_00235">
    <property type="entry name" value="Adenylate_kinase_Adk"/>
    <property type="match status" value="1"/>
</dbReference>
<dbReference type="Gene3D" id="3.40.50.300">
    <property type="entry name" value="P-loop containing nucleotide triphosphate hydrolases"/>
    <property type="match status" value="1"/>
</dbReference>
<dbReference type="Pfam" id="PF05191">
    <property type="entry name" value="ADK_lid"/>
    <property type="match status" value="1"/>
</dbReference>
<evidence type="ECO:0000313" key="8">
    <source>
        <dbReference type="Proteomes" id="UP000078113"/>
    </source>
</evidence>
<comment type="caution">
    <text evidence="7">The sequence shown here is derived from an EMBL/GenBank/DDBJ whole genome shotgun (WGS) entry which is preliminary data.</text>
</comment>
<dbReference type="PROSITE" id="PS00113">
    <property type="entry name" value="ADENYLATE_KINASE"/>
    <property type="match status" value="1"/>
</dbReference>
<keyword evidence="2" id="KW-0547">Nucleotide-binding</keyword>
<dbReference type="Pfam" id="PF00406">
    <property type="entry name" value="ADK"/>
    <property type="match status" value="1"/>
</dbReference>
<dbReference type="SUPFAM" id="SSF52540">
    <property type="entry name" value="P-loop containing nucleoside triphosphate hydrolases"/>
    <property type="match status" value="1"/>
</dbReference>
<dbReference type="InterPro" id="IPR007862">
    <property type="entry name" value="Adenylate_kinase_lid-dom"/>
</dbReference>
<dbReference type="NCBIfam" id="TIGR01351">
    <property type="entry name" value="adk"/>
    <property type="match status" value="1"/>
</dbReference>
<sequence length="269" mass="29638">MLRLALPSTRALGLRAIISSTSRPLSLPRSGCRELSTSSSADQVRMLILGSPGAGKGTQSSRLVSKYDSIRVVVAGDVLRDHVRRETEVGLRAKSVMKSGGLMPDEIMMELMSSQILELGDTSFLLDGFPRTVGQAKGLDKALVEAGRPLTLVANLDVPEQVILQRVLDRWVHLPSGRTYNLSYNPPKTAGKDDVSGEPLSKRPDDNVETFSARLKSYHAQTAPLCEYFESKSGEGLEYVNLKGRTSDEIWPLLDEVVRRKYPWLKGKE</sequence>
<accession>A0A8X7T5E0</accession>
<dbReference type="FunFam" id="3.40.50.300:FF:000106">
    <property type="entry name" value="Adenylate kinase mitochondrial"/>
    <property type="match status" value="1"/>
</dbReference>
<dbReference type="InterPro" id="IPR000850">
    <property type="entry name" value="Adenylat/UMP-CMP_kin"/>
</dbReference>
<dbReference type="GO" id="GO:0005524">
    <property type="term" value="F:ATP binding"/>
    <property type="evidence" value="ECO:0007669"/>
    <property type="project" value="InterPro"/>
</dbReference>
<dbReference type="InterPro" id="IPR006259">
    <property type="entry name" value="Adenyl_kin_sub"/>
</dbReference>
<dbReference type="PANTHER" id="PTHR23359">
    <property type="entry name" value="NUCLEOTIDE KINASE"/>
    <property type="match status" value="1"/>
</dbReference>
<organism evidence="7 8">
    <name type="scientific">Tilletia walkeri</name>
    <dbReference type="NCBI Taxonomy" id="117179"/>
    <lineage>
        <taxon>Eukaryota</taxon>
        <taxon>Fungi</taxon>
        <taxon>Dikarya</taxon>
        <taxon>Basidiomycota</taxon>
        <taxon>Ustilaginomycotina</taxon>
        <taxon>Exobasidiomycetes</taxon>
        <taxon>Tilletiales</taxon>
        <taxon>Tilletiaceae</taxon>
        <taxon>Tilletia</taxon>
    </lineage>
</organism>